<organism evidence="1 2">
    <name type="scientific">Pseudoalteromonas citrea</name>
    <dbReference type="NCBI Taxonomy" id="43655"/>
    <lineage>
        <taxon>Bacteria</taxon>
        <taxon>Pseudomonadati</taxon>
        <taxon>Pseudomonadota</taxon>
        <taxon>Gammaproteobacteria</taxon>
        <taxon>Alteromonadales</taxon>
        <taxon>Pseudoalteromonadaceae</taxon>
        <taxon>Pseudoalteromonas</taxon>
    </lineage>
</organism>
<evidence type="ECO:0000313" key="2">
    <source>
        <dbReference type="Proteomes" id="UP000016487"/>
    </source>
</evidence>
<dbReference type="AlphaFoldDB" id="A0AAD4AIR0"/>
<reference evidence="1" key="2">
    <citation type="submission" date="2015-03" db="EMBL/GenBank/DDBJ databases">
        <title>Genome sequence of Pseudoalteromonas citrea.</title>
        <authorList>
            <person name="Xie B.-B."/>
            <person name="Rong J.-C."/>
            <person name="Qin Q.-L."/>
            <person name="Zhang Y.-Z."/>
        </authorList>
    </citation>
    <scope>NUCLEOTIDE SEQUENCE</scope>
    <source>
        <strain evidence="1">DSM 8771</strain>
    </source>
</reference>
<name>A0AAD4AIR0_9GAMM</name>
<evidence type="ECO:0000313" key="1">
    <source>
        <dbReference type="EMBL" id="KAF7771477.1"/>
    </source>
</evidence>
<reference evidence="1" key="1">
    <citation type="journal article" date="2012" name="J. Bacteriol.">
        <title>Genome sequences of type strains of seven species of the marine bacterium Pseudoalteromonas.</title>
        <authorList>
            <person name="Xie B.B."/>
            <person name="Shu Y.L."/>
            <person name="Qin Q.L."/>
            <person name="Rong J.C."/>
            <person name="Zhang X.Y."/>
            <person name="Chen X.L."/>
            <person name="Shi M."/>
            <person name="He H.L."/>
            <person name="Zhou B.C."/>
            <person name="Zhang Y.Z."/>
        </authorList>
    </citation>
    <scope>NUCLEOTIDE SEQUENCE</scope>
    <source>
        <strain evidence="1">DSM 8771</strain>
    </source>
</reference>
<gene>
    <name evidence="1" type="ORF">PCIT_a4063</name>
</gene>
<dbReference type="EMBL" id="AHBZ03000016">
    <property type="protein sequence ID" value="KAF7771477.1"/>
    <property type="molecule type" value="Genomic_DNA"/>
</dbReference>
<dbReference type="Proteomes" id="UP000016487">
    <property type="component" value="Unassembled WGS sequence"/>
</dbReference>
<sequence>MIFMCLTALSLVNSIRTSSGQHICYLEYCGLLFLQGIILMKKTNVTVALFAALSATSSFAAINNIYDIDGYERVTRYANGPIASSVITSELAHNLNVYLHSSTRTNGCNYANVYTEIEGTFVAHAHVTDVDSRYGIKQATALIPDEYVAVNKKLVASCDGENGEQYNVHAKVPAAPIIDWNMTVEPEVDSEFVRQTNSYSYHSAYKVQSTLRVENQSTDSYCQTVTDRGVYLGLFNGQGGASKFNSNVFFATKSVDNTQNTQPVVYQAVECQNAAGRTKAVKVFSLTDSAGIELIEEHIIYK</sequence>
<protein>
    <submittedName>
        <fullName evidence="1">Uncharacterized protein</fullName>
    </submittedName>
</protein>
<proteinExistence type="predicted"/>
<comment type="caution">
    <text evidence="1">The sequence shown here is derived from an EMBL/GenBank/DDBJ whole genome shotgun (WGS) entry which is preliminary data.</text>
</comment>
<accession>A0AAD4AIR0</accession>